<organism evidence="1 2">
    <name type="scientific">Crotalaria pallida</name>
    <name type="common">Smooth rattlebox</name>
    <name type="synonym">Crotalaria striata</name>
    <dbReference type="NCBI Taxonomy" id="3830"/>
    <lineage>
        <taxon>Eukaryota</taxon>
        <taxon>Viridiplantae</taxon>
        <taxon>Streptophyta</taxon>
        <taxon>Embryophyta</taxon>
        <taxon>Tracheophyta</taxon>
        <taxon>Spermatophyta</taxon>
        <taxon>Magnoliopsida</taxon>
        <taxon>eudicotyledons</taxon>
        <taxon>Gunneridae</taxon>
        <taxon>Pentapetalae</taxon>
        <taxon>rosids</taxon>
        <taxon>fabids</taxon>
        <taxon>Fabales</taxon>
        <taxon>Fabaceae</taxon>
        <taxon>Papilionoideae</taxon>
        <taxon>50 kb inversion clade</taxon>
        <taxon>genistoids sensu lato</taxon>
        <taxon>core genistoids</taxon>
        <taxon>Crotalarieae</taxon>
        <taxon>Crotalaria</taxon>
    </lineage>
</organism>
<gene>
    <name evidence="1" type="ORF">RIF29_17043</name>
</gene>
<sequence>MRCTWWWCGTCNVTGGVTGINRVGLNVKPNGAFSPLTQSIAPWEVSAGSYTHTEMLTRTSPLAYSSEDRDDRT</sequence>
<dbReference type="Proteomes" id="UP001372338">
    <property type="component" value="Unassembled WGS sequence"/>
</dbReference>
<keyword evidence="2" id="KW-1185">Reference proteome</keyword>
<dbReference type="AlphaFoldDB" id="A0AAN9IE58"/>
<evidence type="ECO:0000313" key="1">
    <source>
        <dbReference type="EMBL" id="KAK7275917.1"/>
    </source>
</evidence>
<proteinExistence type="predicted"/>
<dbReference type="EMBL" id="JAYWIO010000003">
    <property type="protein sequence ID" value="KAK7275917.1"/>
    <property type="molecule type" value="Genomic_DNA"/>
</dbReference>
<accession>A0AAN9IE58</accession>
<comment type="caution">
    <text evidence="1">The sequence shown here is derived from an EMBL/GenBank/DDBJ whole genome shotgun (WGS) entry which is preliminary data.</text>
</comment>
<evidence type="ECO:0000313" key="2">
    <source>
        <dbReference type="Proteomes" id="UP001372338"/>
    </source>
</evidence>
<protein>
    <submittedName>
        <fullName evidence="1">Uncharacterized protein</fullName>
    </submittedName>
</protein>
<reference evidence="1 2" key="1">
    <citation type="submission" date="2024-01" db="EMBL/GenBank/DDBJ databases">
        <title>The genomes of 5 underutilized Papilionoideae crops provide insights into root nodulation and disease resistanc.</title>
        <authorList>
            <person name="Yuan L."/>
        </authorList>
    </citation>
    <scope>NUCLEOTIDE SEQUENCE [LARGE SCALE GENOMIC DNA]</scope>
    <source>
        <strain evidence="1">ZHUSHIDOU_FW_LH</strain>
        <tissue evidence="1">Leaf</tissue>
    </source>
</reference>
<name>A0AAN9IE58_CROPI</name>